<evidence type="ECO:0000313" key="1">
    <source>
        <dbReference type="EMBL" id="GGD28674.1"/>
    </source>
</evidence>
<dbReference type="InterPro" id="IPR004027">
    <property type="entry name" value="SEC_C_motif"/>
</dbReference>
<dbReference type="Proteomes" id="UP000642571">
    <property type="component" value="Unassembled WGS sequence"/>
</dbReference>
<dbReference type="Gene3D" id="3.10.450.50">
    <property type="match status" value="1"/>
</dbReference>
<gene>
    <name evidence="1" type="ORF">GCM10011389_40300</name>
</gene>
<comment type="caution">
    <text evidence="1">The sequence shown here is derived from an EMBL/GenBank/DDBJ whole genome shotgun (WGS) entry which is preliminary data.</text>
</comment>
<organism evidence="1 2">
    <name type="scientific">Pontibacillus salipaludis</name>
    <dbReference type="NCBI Taxonomy" id="1697394"/>
    <lineage>
        <taxon>Bacteria</taxon>
        <taxon>Bacillati</taxon>
        <taxon>Bacillota</taxon>
        <taxon>Bacilli</taxon>
        <taxon>Bacillales</taxon>
        <taxon>Bacillaceae</taxon>
        <taxon>Pontibacillus</taxon>
    </lineage>
</organism>
<dbReference type="RefSeq" id="WP_188656123.1">
    <property type="nucleotide sequence ID" value="NZ_BMIN01000027.1"/>
</dbReference>
<evidence type="ECO:0000313" key="2">
    <source>
        <dbReference type="Proteomes" id="UP000642571"/>
    </source>
</evidence>
<reference evidence="2" key="1">
    <citation type="journal article" date="2019" name="Int. J. Syst. Evol. Microbiol.">
        <title>The Global Catalogue of Microorganisms (GCM) 10K type strain sequencing project: providing services to taxonomists for standard genome sequencing and annotation.</title>
        <authorList>
            <consortium name="The Broad Institute Genomics Platform"/>
            <consortium name="The Broad Institute Genome Sequencing Center for Infectious Disease"/>
            <person name="Wu L."/>
            <person name="Ma J."/>
        </authorList>
    </citation>
    <scope>NUCLEOTIDE SEQUENCE [LARGE SCALE GENOMIC DNA]</scope>
    <source>
        <strain evidence="2">CGMCC 1.15353</strain>
    </source>
</reference>
<dbReference type="SUPFAM" id="SSF103642">
    <property type="entry name" value="Sec-C motif"/>
    <property type="match status" value="1"/>
</dbReference>
<dbReference type="EMBL" id="BMIN01000027">
    <property type="protein sequence ID" value="GGD28674.1"/>
    <property type="molecule type" value="Genomic_DNA"/>
</dbReference>
<proteinExistence type="predicted"/>
<protein>
    <recommendedName>
        <fullName evidence="3">SEC-C motif-containing protein</fullName>
    </recommendedName>
</protein>
<keyword evidence="2" id="KW-1185">Reference proteome</keyword>
<dbReference type="Pfam" id="PF02810">
    <property type="entry name" value="SEC-C"/>
    <property type="match status" value="1"/>
</dbReference>
<accession>A0ABQ1QII3</accession>
<name>A0ABQ1QII3_9BACI</name>
<sequence>MTIARNDLCHCGSGKKYKKCCMQKDEQQEAYALKEERFHEQKEQLVHAVERFLMNQVSSDEIRKLEREFTERADHKRKDAGFAMFWRIFFFRYENGLRGIEWFWESESHALRDEMKEMAERWVKLTPRLLMAVDLKEDVIVYEDIHTKEQFPCAKENQGPDLIAWNSTIGLLEPMVDRYYFNGLRGMYGPEELYETYDKVKSWMTDEGISYEEALRRYYPEILASLNGKKSPKKDQEALPVTEFTYIYDVVEPEVASALIQNEPEFTIDHWDERKMNFSWTKNWQEYTDSEAPGVVRIADEYASFTWNRVTETITMTAFHLRYVNPMLRKMVESDGAIMLREDREKHLGDLPGAIYKRQSLKVEHGTPKLFGTLAQQRRLIPVDDPILLYGNRSLRGLVEQGEGHLAERWLKRSENQSHVMLWKDQQDLSVTPDYNAVRRELGLPLSPFVTSRESRVTTLESIESHDERETVVIEAEVPYYEDLGFTDETKNAFYARDLVRFYREKVDGKSDSTKRKYKKALYAIRGALERKGSYARSWEELGDGFWTEALFEDEEVQAQYPRLVQFHEFSSVVKALFKWLRSKGLL</sequence>
<evidence type="ECO:0008006" key="3">
    <source>
        <dbReference type="Google" id="ProtNLM"/>
    </source>
</evidence>